<name>A0A4Y8S4B8_9SPHI</name>
<dbReference type="PRINTS" id="PR00116">
    <property type="entry name" value="ARGINASE"/>
</dbReference>
<dbReference type="PANTHER" id="PTHR43782">
    <property type="entry name" value="ARGINASE"/>
    <property type="match status" value="1"/>
</dbReference>
<dbReference type="AlphaFoldDB" id="A0A4Y8S4B8"/>
<dbReference type="InterPro" id="IPR006035">
    <property type="entry name" value="Ureohydrolase"/>
</dbReference>
<accession>A0A4Y8S4B8</accession>
<dbReference type="GO" id="GO:0030145">
    <property type="term" value="F:manganese ion binding"/>
    <property type="evidence" value="ECO:0007669"/>
    <property type="project" value="TreeGrafter"/>
</dbReference>
<dbReference type="RefSeq" id="WP_133235892.1">
    <property type="nucleotide sequence ID" value="NZ_SOZE01000039.1"/>
</dbReference>
<keyword evidence="3" id="KW-0464">Manganese</keyword>
<dbReference type="OrthoDB" id="9789727at2"/>
<dbReference type="Proteomes" id="UP000297540">
    <property type="component" value="Unassembled WGS sequence"/>
</dbReference>
<sequence>MDLALVTGNGADKITNINGLKPYVEEADTLAFGNRCEDSDYVGLILNSGIAYRSLEHIRHIGIETITAEFIAQTKLKNSDGIWIHLDVDVLDNHIMPCVDSPQPGGLSYSELNETLTALFQSGLVSGMDITILDPDLDEKGVYAGIFVEEIAKIFNLDEED</sequence>
<evidence type="ECO:0000256" key="2">
    <source>
        <dbReference type="ARBA" id="ARBA00022801"/>
    </source>
</evidence>
<dbReference type="Gene3D" id="3.40.800.10">
    <property type="entry name" value="Ureohydrolase domain"/>
    <property type="match status" value="1"/>
</dbReference>
<gene>
    <name evidence="5" type="ORF">E2R66_24515</name>
</gene>
<dbReference type="GO" id="GO:0005737">
    <property type="term" value="C:cytoplasm"/>
    <property type="evidence" value="ECO:0007669"/>
    <property type="project" value="TreeGrafter"/>
</dbReference>
<keyword evidence="1" id="KW-0479">Metal-binding</keyword>
<dbReference type="PANTHER" id="PTHR43782:SF3">
    <property type="entry name" value="ARGINASE"/>
    <property type="match status" value="1"/>
</dbReference>
<evidence type="ECO:0000256" key="3">
    <source>
        <dbReference type="ARBA" id="ARBA00023211"/>
    </source>
</evidence>
<keyword evidence="2" id="KW-0378">Hydrolase</keyword>
<proteinExistence type="inferred from homology"/>
<evidence type="ECO:0000256" key="4">
    <source>
        <dbReference type="PROSITE-ProRule" id="PRU00742"/>
    </source>
</evidence>
<organism evidence="5 6">
    <name type="scientific">Mucilaginibacter psychrotolerans</name>
    <dbReference type="NCBI Taxonomy" id="1524096"/>
    <lineage>
        <taxon>Bacteria</taxon>
        <taxon>Pseudomonadati</taxon>
        <taxon>Bacteroidota</taxon>
        <taxon>Sphingobacteriia</taxon>
        <taxon>Sphingobacteriales</taxon>
        <taxon>Sphingobacteriaceae</taxon>
        <taxon>Mucilaginibacter</taxon>
    </lineage>
</organism>
<keyword evidence="6" id="KW-1185">Reference proteome</keyword>
<dbReference type="InterPro" id="IPR023696">
    <property type="entry name" value="Ureohydrolase_dom_sf"/>
</dbReference>
<dbReference type="EMBL" id="SOZE01000039">
    <property type="protein sequence ID" value="TFF33762.1"/>
    <property type="molecule type" value="Genomic_DNA"/>
</dbReference>
<evidence type="ECO:0000313" key="6">
    <source>
        <dbReference type="Proteomes" id="UP000297540"/>
    </source>
</evidence>
<dbReference type="PROSITE" id="PS51409">
    <property type="entry name" value="ARGINASE_2"/>
    <property type="match status" value="1"/>
</dbReference>
<evidence type="ECO:0000313" key="5">
    <source>
        <dbReference type="EMBL" id="TFF33762.1"/>
    </source>
</evidence>
<evidence type="ECO:0000256" key="1">
    <source>
        <dbReference type="ARBA" id="ARBA00022723"/>
    </source>
</evidence>
<dbReference type="Pfam" id="PF00491">
    <property type="entry name" value="Arginase"/>
    <property type="match status" value="1"/>
</dbReference>
<comment type="similarity">
    <text evidence="4">Belongs to the arginase family.</text>
</comment>
<protein>
    <submittedName>
        <fullName evidence="5">Arginase family protein</fullName>
    </submittedName>
</protein>
<dbReference type="SUPFAM" id="SSF52768">
    <property type="entry name" value="Arginase/deacetylase"/>
    <property type="match status" value="1"/>
</dbReference>
<reference evidence="5 6" key="1">
    <citation type="journal article" date="2017" name="Int. J. Syst. Evol. Microbiol.">
        <title>Mucilaginibacterpsychrotolerans sp. nov., isolated from peatlands.</title>
        <authorList>
            <person name="Deng Y."/>
            <person name="Shen L."/>
            <person name="Xu B."/>
            <person name="Liu Y."/>
            <person name="Gu Z."/>
            <person name="Liu H."/>
            <person name="Zhou Y."/>
        </authorList>
    </citation>
    <scope>NUCLEOTIDE SEQUENCE [LARGE SCALE GENOMIC DNA]</scope>
    <source>
        <strain evidence="5 6">NH7-4</strain>
    </source>
</reference>
<dbReference type="CDD" id="cd09999">
    <property type="entry name" value="Arginase-like_1"/>
    <property type="match status" value="1"/>
</dbReference>
<comment type="caution">
    <text evidence="5">The sequence shown here is derived from an EMBL/GenBank/DDBJ whole genome shotgun (WGS) entry which is preliminary data.</text>
</comment>
<dbReference type="GO" id="GO:0004053">
    <property type="term" value="F:arginase activity"/>
    <property type="evidence" value="ECO:0007669"/>
    <property type="project" value="TreeGrafter"/>
</dbReference>